<protein>
    <submittedName>
        <fullName evidence="4">Uncharacterized protein</fullName>
    </submittedName>
</protein>
<organism evidence="4 5">
    <name type="scientific">Chaetoceros tenuissimus</name>
    <dbReference type="NCBI Taxonomy" id="426638"/>
    <lineage>
        <taxon>Eukaryota</taxon>
        <taxon>Sar</taxon>
        <taxon>Stramenopiles</taxon>
        <taxon>Ochrophyta</taxon>
        <taxon>Bacillariophyta</taxon>
        <taxon>Coscinodiscophyceae</taxon>
        <taxon>Chaetocerotophycidae</taxon>
        <taxon>Chaetocerotales</taxon>
        <taxon>Chaetocerotaceae</taxon>
        <taxon>Chaetoceros</taxon>
    </lineage>
</organism>
<keyword evidence="3" id="KW-0732">Signal</keyword>
<feature type="signal peptide" evidence="3">
    <location>
        <begin position="1"/>
        <end position="28"/>
    </location>
</feature>
<name>A0AAD3D8I8_9STRA</name>
<keyword evidence="5" id="KW-1185">Reference proteome</keyword>
<keyword evidence="2" id="KW-0472">Membrane</keyword>
<proteinExistence type="predicted"/>
<evidence type="ECO:0000256" key="3">
    <source>
        <dbReference type="SAM" id="SignalP"/>
    </source>
</evidence>
<keyword evidence="2" id="KW-0812">Transmembrane</keyword>
<feature type="region of interest" description="Disordered" evidence="1">
    <location>
        <begin position="303"/>
        <end position="345"/>
    </location>
</feature>
<feature type="compositionally biased region" description="Low complexity" evidence="1">
    <location>
        <begin position="252"/>
        <end position="262"/>
    </location>
</feature>
<sequence length="345" mass="38496">MKLVTQQRIKSLFGVLAILQLSFRPTSAKKSYYVDTSVYGMSMQRDWMYESGSINMKYEGCVWGYVNDRENMGCMEDESGDGTTYWYMMANCRRAQVAYSLYASTNTQNTKCSSGNWKESFVTKDGVAEFTYIMGTYGYNSPISSNDGYNLPVCEADGNGYYLSVGCSSSGTFTIDRFTDQYCMEYYDTYDKLKNFNYAMKSLSSCYNVYSSRVDEDVSYSLANYLMQESGTCSVNESEHCSTTSFVKNSGSKSARVSSGFRSSGGGGSTLSNQLKYGLGSVMLVGSVIMFFGILFTNRKKRRAMMHRKYRKSSDKKRSKSSRGGSSGKKRSSSSGRKNSSGVFA</sequence>
<evidence type="ECO:0000256" key="2">
    <source>
        <dbReference type="SAM" id="Phobius"/>
    </source>
</evidence>
<evidence type="ECO:0000313" key="4">
    <source>
        <dbReference type="EMBL" id="GFH57974.1"/>
    </source>
</evidence>
<dbReference type="AlphaFoldDB" id="A0AAD3D8I8"/>
<dbReference type="EMBL" id="BLLK01000060">
    <property type="protein sequence ID" value="GFH57974.1"/>
    <property type="molecule type" value="Genomic_DNA"/>
</dbReference>
<comment type="caution">
    <text evidence="4">The sequence shown here is derived from an EMBL/GenBank/DDBJ whole genome shotgun (WGS) entry which is preliminary data.</text>
</comment>
<evidence type="ECO:0000313" key="5">
    <source>
        <dbReference type="Proteomes" id="UP001054902"/>
    </source>
</evidence>
<reference evidence="4 5" key="1">
    <citation type="journal article" date="2021" name="Sci. Rep.">
        <title>The genome of the diatom Chaetoceros tenuissimus carries an ancient integrated fragment of an extant virus.</title>
        <authorList>
            <person name="Hongo Y."/>
            <person name="Kimura K."/>
            <person name="Takaki Y."/>
            <person name="Yoshida Y."/>
            <person name="Baba S."/>
            <person name="Kobayashi G."/>
            <person name="Nagasaki K."/>
            <person name="Hano T."/>
            <person name="Tomaru Y."/>
        </authorList>
    </citation>
    <scope>NUCLEOTIDE SEQUENCE [LARGE SCALE GENOMIC DNA]</scope>
    <source>
        <strain evidence="4 5">NIES-3715</strain>
    </source>
</reference>
<dbReference type="Proteomes" id="UP001054902">
    <property type="component" value="Unassembled WGS sequence"/>
</dbReference>
<evidence type="ECO:0000256" key="1">
    <source>
        <dbReference type="SAM" id="MobiDB-lite"/>
    </source>
</evidence>
<feature type="chain" id="PRO_5042240191" evidence="3">
    <location>
        <begin position="29"/>
        <end position="345"/>
    </location>
</feature>
<accession>A0AAD3D8I8</accession>
<feature type="compositionally biased region" description="Basic residues" evidence="1">
    <location>
        <begin position="303"/>
        <end position="321"/>
    </location>
</feature>
<feature type="region of interest" description="Disordered" evidence="1">
    <location>
        <begin position="245"/>
        <end position="267"/>
    </location>
</feature>
<feature type="transmembrane region" description="Helical" evidence="2">
    <location>
        <begin position="277"/>
        <end position="298"/>
    </location>
</feature>
<feature type="compositionally biased region" description="Low complexity" evidence="1">
    <location>
        <begin position="333"/>
        <end position="345"/>
    </location>
</feature>
<gene>
    <name evidence="4" type="ORF">CTEN210_14450</name>
</gene>
<keyword evidence="2" id="KW-1133">Transmembrane helix</keyword>